<accession>A0AAW1PKI9</accession>
<feature type="repeat" description="PPR" evidence="2">
    <location>
        <begin position="283"/>
        <end position="317"/>
    </location>
</feature>
<dbReference type="Proteomes" id="UP001489004">
    <property type="component" value="Unassembled WGS sequence"/>
</dbReference>
<evidence type="ECO:0000259" key="4">
    <source>
        <dbReference type="Pfam" id="PF17177"/>
    </source>
</evidence>
<dbReference type="PANTHER" id="PTHR46862">
    <property type="entry name" value="OS07G0661900 PROTEIN"/>
    <property type="match status" value="1"/>
</dbReference>
<evidence type="ECO:0000256" key="3">
    <source>
        <dbReference type="SAM" id="MobiDB-lite"/>
    </source>
</evidence>
<feature type="repeat" description="PPR" evidence="2">
    <location>
        <begin position="209"/>
        <end position="243"/>
    </location>
</feature>
<organism evidence="5 6">
    <name type="scientific">[Myrmecia] bisecta</name>
    <dbReference type="NCBI Taxonomy" id="41462"/>
    <lineage>
        <taxon>Eukaryota</taxon>
        <taxon>Viridiplantae</taxon>
        <taxon>Chlorophyta</taxon>
        <taxon>core chlorophytes</taxon>
        <taxon>Trebouxiophyceae</taxon>
        <taxon>Trebouxiales</taxon>
        <taxon>Trebouxiaceae</taxon>
        <taxon>Myrmecia</taxon>
    </lineage>
</organism>
<keyword evidence="6" id="KW-1185">Reference proteome</keyword>
<dbReference type="PROSITE" id="PS51375">
    <property type="entry name" value="PPR"/>
    <property type="match status" value="10"/>
</dbReference>
<feature type="repeat" description="PPR" evidence="2">
    <location>
        <begin position="662"/>
        <end position="696"/>
    </location>
</feature>
<comment type="caution">
    <text evidence="5">The sequence shown here is derived from an EMBL/GenBank/DDBJ whole genome shotgun (WGS) entry which is preliminary data.</text>
</comment>
<dbReference type="Pfam" id="PF13812">
    <property type="entry name" value="PPR_3"/>
    <property type="match status" value="2"/>
</dbReference>
<keyword evidence="1" id="KW-0677">Repeat</keyword>
<gene>
    <name evidence="5" type="ORF">WJX72_000168</name>
</gene>
<dbReference type="Gene3D" id="1.25.40.10">
    <property type="entry name" value="Tetratricopeptide repeat domain"/>
    <property type="match status" value="4"/>
</dbReference>
<dbReference type="NCBIfam" id="TIGR00756">
    <property type="entry name" value="PPR"/>
    <property type="match status" value="6"/>
</dbReference>
<dbReference type="Pfam" id="PF17177">
    <property type="entry name" value="PPR_long"/>
    <property type="match status" value="1"/>
</dbReference>
<feature type="repeat" description="PPR" evidence="2">
    <location>
        <begin position="526"/>
        <end position="560"/>
    </location>
</feature>
<evidence type="ECO:0000256" key="2">
    <source>
        <dbReference type="PROSITE-ProRule" id="PRU00708"/>
    </source>
</evidence>
<reference evidence="5 6" key="1">
    <citation type="journal article" date="2024" name="Nat. Commun.">
        <title>Phylogenomics reveals the evolutionary origins of lichenization in chlorophyte algae.</title>
        <authorList>
            <person name="Puginier C."/>
            <person name="Libourel C."/>
            <person name="Otte J."/>
            <person name="Skaloud P."/>
            <person name="Haon M."/>
            <person name="Grisel S."/>
            <person name="Petersen M."/>
            <person name="Berrin J.G."/>
            <person name="Delaux P.M."/>
            <person name="Dal Grande F."/>
            <person name="Keller J."/>
        </authorList>
    </citation>
    <scope>NUCLEOTIDE SEQUENCE [LARGE SCALE GENOMIC DNA]</scope>
    <source>
        <strain evidence="5 6">SAG 2043</strain>
    </source>
</reference>
<feature type="repeat" description="PPR" evidence="2">
    <location>
        <begin position="427"/>
        <end position="461"/>
    </location>
</feature>
<feature type="repeat" description="PPR" evidence="2">
    <location>
        <begin position="353"/>
        <end position="387"/>
    </location>
</feature>
<dbReference type="EMBL" id="JALJOR010000007">
    <property type="protein sequence ID" value="KAK9814061.1"/>
    <property type="molecule type" value="Genomic_DNA"/>
</dbReference>
<evidence type="ECO:0000313" key="5">
    <source>
        <dbReference type="EMBL" id="KAK9814061.1"/>
    </source>
</evidence>
<sequence>MALATWGGLSFGAEASAGTAVQSRGASTSFAGAGKPFLGQRPTATAGRASFERYQNNPARYGQYAVSATALDYDNRTVTRGQRVSSIPDYLPVGVYNNQAAGSLPQALYRLLDPNANVDLPPPHKVDPRGLDNRELDKLVGALGRNKATWRRALVLHEWLLGLGHVPDDRLCTTLIRVCSQHGQALTALGLYDWMRSKYEEGGAALIPTVYTYTAAMRAALSGNLMDRALKVWEDAVASGCEPDCRMATSLIEVCARRGDTQRALDMYEQMRNAPRDSKMAPSVHAYTAAMRAAAEGGAWQRALDIWADMETAGCRPTGHAYAAVISACAAGGAWERAVQLFEEMKEWQIKPDVVSCTALITALGTDGQWAYAESIVEWMLRNGVRPNVRTYTALITAMGNAQQWERALETIRRMKQPQSWGCVEPNAYTYSALLKTMGEQGEHELAEQVFRELECEAYIQAGEPVPELTSFAPPLALPAPQQPPAQPSWGSAPAWDQVASNWPAQPPAPPKLPRPLHRNARSPLNEVVCGAMMLAYERAGKWSQALTLLDRARALGIQPNTIMYNTAISALGKSGRWQTAEALFAEIAQPDAVSYETLIAAYGISGEASKAEVLFKAMTEAGHTARDYAYCGLIAAHSMKGNWQAALRIRQRMKRCGAHVTVHVYNALIAACERASQWDKGLELQRCMKREGVLPNAVTAQLLQNVGKKGIESVEGQQVAISALSAAVAAAGTVLIRSGVF</sequence>
<protein>
    <recommendedName>
        <fullName evidence="4">PROP1-like PPR domain-containing protein</fullName>
    </recommendedName>
</protein>
<proteinExistence type="predicted"/>
<feature type="repeat" description="PPR" evidence="2">
    <location>
        <begin position="592"/>
        <end position="626"/>
    </location>
</feature>
<dbReference type="PANTHER" id="PTHR46862:SF5">
    <property type="entry name" value="OS02G0170000 PROTEIN"/>
    <property type="match status" value="1"/>
</dbReference>
<feature type="repeat" description="PPR" evidence="2">
    <location>
        <begin position="318"/>
        <end position="352"/>
    </location>
</feature>
<dbReference type="InterPro" id="IPR002885">
    <property type="entry name" value="PPR_rpt"/>
</dbReference>
<feature type="repeat" description="PPR" evidence="2">
    <location>
        <begin position="561"/>
        <end position="591"/>
    </location>
</feature>
<dbReference type="InterPro" id="IPR011990">
    <property type="entry name" value="TPR-like_helical_dom_sf"/>
</dbReference>
<feature type="compositionally biased region" description="Pro residues" evidence="3">
    <location>
        <begin position="476"/>
        <end position="487"/>
    </location>
</feature>
<evidence type="ECO:0000256" key="1">
    <source>
        <dbReference type="ARBA" id="ARBA00022737"/>
    </source>
</evidence>
<dbReference type="Pfam" id="PF01535">
    <property type="entry name" value="PPR"/>
    <property type="match status" value="4"/>
</dbReference>
<name>A0AAW1PKI9_9CHLO</name>
<evidence type="ECO:0000313" key="6">
    <source>
        <dbReference type="Proteomes" id="UP001489004"/>
    </source>
</evidence>
<dbReference type="SUPFAM" id="SSF81901">
    <property type="entry name" value="HCP-like"/>
    <property type="match status" value="1"/>
</dbReference>
<feature type="region of interest" description="Disordered" evidence="3">
    <location>
        <begin position="474"/>
        <end position="496"/>
    </location>
</feature>
<feature type="repeat" description="PPR" evidence="2">
    <location>
        <begin position="388"/>
        <end position="418"/>
    </location>
</feature>
<dbReference type="InterPro" id="IPR033443">
    <property type="entry name" value="PROP1-like_PPR_dom"/>
</dbReference>
<dbReference type="AlphaFoldDB" id="A0AAW1PKI9"/>
<feature type="domain" description="PROP1-like PPR" evidence="4">
    <location>
        <begin position="175"/>
        <end position="336"/>
    </location>
</feature>